<evidence type="ECO:0000313" key="3">
    <source>
        <dbReference type="Proteomes" id="UP000538929"/>
    </source>
</evidence>
<proteinExistence type="predicted"/>
<keyword evidence="3" id="KW-1185">Reference proteome</keyword>
<evidence type="ECO:0000256" key="1">
    <source>
        <dbReference type="SAM" id="MobiDB-lite"/>
    </source>
</evidence>
<feature type="region of interest" description="Disordered" evidence="1">
    <location>
        <begin position="62"/>
        <end position="82"/>
    </location>
</feature>
<dbReference type="AlphaFoldDB" id="A0A7W3TII2"/>
<organism evidence="2 3">
    <name type="scientific">Streptomyces alkaliphilus</name>
    <dbReference type="NCBI Taxonomy" id="1472722"/>
    <lineage>
        <taxon>Bacteria</taxon>
        <taxon>Bacillati</taxon>
        <taxon>Actinomycetota</taxon>
        <taxon>Actinomycetes</taxon>
        <taxon>Kitasatosporales</taxon>
        <taxon>Streptomycetaceae</taxon>
        <taxon>Streptomyces</taxon>
    </lineage>
</organism>
<comment type="caution">
    <text evidence="2">The sequence shown here is derived from an EMBL/GenBank/DDBJ whole genome shotgun (WGS) entry which is preliminary data.</text>
</comment>
<sequence length="99" mass="10601">MACVVTDREGTRARVSHRNDDGRPLRVELSLTRPDGRVVTRVCAFPEPHSTGWCETPAQPHAAVGSAGTGTRPGWSTTAELLPMDGDVPLLRARGADEP</sequence>
<name>A0A7W3TII2_9ACTN</name>
<protein>
    <submittedName>
        <fullName evidence="2">Uncharacterized protein</fullName>
    </submittedName>
</protein>
<dbReference type="EMBL" id="VKHT01001758">
    <property type="protein sequence ID" value="MBB0247444.1"/>
    <property type="molecule type" value="Genomic_DNA"/>
</dbReference>
<reference evidence="3" key="1">
    <citation type="submission" date="2019-10" db="EMBL/GenBank/DDBJ databases">
        <title>Streptomyces sp. nov., a novel actinobacterium isolated from alkaline environment.</title>
        <authorList>
            <person name="Golinska P."/>
        </authorList>
    </citation>
    <scope>NUCLEOTIDE SEQUENCE [LARGE SCALE GENOMIC DNA]</scope>
    <source>
        <strain evidence="3">DSM 42118</strain>
    </source>
</reference>
<dbReference type="Proteomes" id="UP000538929">
    <property type="component" value="Unassembled WGS sequence"/>
</dbReference>
<evidence type="ECO:0000313" key="2">
    <source>
        <dbReference type="EMBL" id="MBB0247444.1"/>
    </source>
</evidence>
<gene>
    <name evidence="2" type="ORF">FNQ90_25805</name>
</gene>
<accession>A0A7W3TII2</accession>